<dbReference type="Gene3D" id="1.10.260.40">
    <property type="entry name" value="lambda repressor-like DNA-binding domains"/>
    <property type="match status" value="1"/>
</dbReference>
<dbReference type="Gene3D" id="3.40.50.300">
    <property type="entry name" value="P-loop containing nucleotide triphosphate hydrolases"/>
    <property type="match status" value="1"/>
</dbReference>
<evidence type="ECO:0000259" key="2">
    <source>
        <dbReference type="PROSITE" id="PS50943"/>
    </source>
</evidence>
<dbReference type="Pfam" id="PF13560">
    <property type="entry name" value="HTH_31"/>
    <property type="match status" value="1"/>
</dbReference>
<evidence type="ECO:0000313" key="3">
    <source>
        <dbReference type="EMBL" id="CAA9246792.1"/>
    </source>
</evidence>
<dbReference type="SMART" id="SM00028">
    <property type="entry name" value="TPR"/>
    <property type="match status" value="4"/>
</dbReference>
<dbReference type="InterPro" id="IPR010982">
    <property type="entry name" value="Lambda_DNA-bd_dom_sf"/>
</dbReference>
<dbReference type="InterPro" id="IPR019734">
    <property type="entry name" value="TPR_rpt"/>
</dbReference>
<accession>A0A6J4IAQ2</accession>
<dbReference type="SUPFAM" id="SSF48452">
    <property type="entry name" value="TPR-like"/>
    <property type="match status" value="1"/>
</dbReference>
<dbReference type="AlphaFoldDB" id="A0A6J4IAQ2"/>
<dbReference type="SMART" id="SM00530">
    <property type="entry name" value="HTH_XRE"/>
    <property type="match status" value="1"/>
</dbReference>
<dbReference type="PROSITE" id="PS50943">
    <property type="entry name" value="HTH_CROC1"/>
    <property type="match status" value="1"/>
</dbReference>
<reference evidence="3" key="1">
    <citation type="submission" date="2020-02" db="EMBL/GenBank/DDBJ databases">
        <authorList>
            <person name="Meier V. D."/>
        </authorList>
    </citation>
    <scope>NUCLEOTIDE SEQUENCE</scope>
    <source>
        <strain evidence="3">AVDCRST_MAG26</strain>
    </source>
</reference>
<keyword evidence="1" id="KW-0802">TPR repeat</keyword>
<dbReference type="CDD" id="cd00093">
    <property type="entry name" value="HTH_XRE"/>
    <property type="match status" value="1"/>
</dbReference>
<dbReference type="InterPro" id="IPR011990">
    <property type="entry name" value="TPR-like_helical_dom_sf"/>
</dbReference>
<feature type="repeat" description="TPR" evidence="1">
    <location>
        <begin position="594"/>
        <end position="627"/>
    </location>
</feature>
<dbReference type="Pfam" id="PF13424">
    <property type="entry name" value="TPR_12"/>
    <property type="match status" value="1"/>
</dbReference>
<dbReference type="InterPro" id="IPR001387">
    <property type="entry name" value="Cro/C1-type_HTH"/>
</dbReference>
<dbReference type="PANTHER" id="PTHR47691">
    <property type="entry name" value="REGULATOR-RELATED"/>
    <property type="match status" value="1"/>
</dbReference>
<dbReference type="InterPro" id="IPR058852">
    <property type="entry name" value="HTH_77"/>
</dbReference>
<dbReference type="SUPFAM" id="SSF52540">
    <property type="entry name" value="P-loop containing nucleoside triphosphate hydrolases"/>
    <property type="match status" value="1"/>
</dbReference>
<dbReference type="InterPro" id="IPR002182">
    <property type="entry name" value="NB-ARC"/>
</dbReference>
<dbReference type="PANTHER" id="PTHR47691:SF3">
    <property type="entry name" value="HTH-TYPE TRANSCRIPTIONAL REGULATOR RV0890C-RELATED"/>
    <property type="match status" value="1"/>
</dbReference>
<gene>
    <name evidence="3" type="ORF">AVDCRST_MAG26-1707</name>
</gene>
<evidence type="ECO:0000256" key="1">
    <source>
        <dbReference type="PROSITE-ProRule" id="PRU00339"/>
    </source>
</evidence>
<dbReference type="Pfam" id="PF00931">
    <property type="entry name" value="NB-ARC"/>
    <property type="match status" value="1"/>
</dbReference>
<dbReference type="Gene3D" id="1.25.40.10">
    <property type="entry name" value="Tetratricopeptide repeat domain"/>
    <property type="match status" value="1"/>
</dbReference>
<feature type="domain" description="HTH cro/C1-type" evidence="2">
    <location>
        <begin position="11"/>
        <end position="65"/>
    </location>
</feature>
<organism evidence="3">
    <name type="scientific">uncultured Chloroflexia bacterium</name>
    <dbReference type="NCBI Taxonomy" id="1672391"/>
    <lineage>
        <taxon>Bacteria</taxon>
        <taxon>Bacillati</taxon>
        <taxon>Chloroflexota</taxon>
        <taxon>Chloroflexia</taxon>
        <taxon>environmental samples</taxon>
    </lineage>
</organism>
<dbReference type="InterPro" id="IPR027417">
    <property type="entry name" value="P-loop_NTPase"/>
</dbReference>
<dbReference type="GO" id="GO:0003677">
    <property type="term" value="F:DNA binding"/>
    <property type="evidence" value="ECO:0007669"/>
    <property type="project" value="InterPro"/>
</dbReference>
<dbReference type="Pfam" id="PF25872">
    <property type="entry name" value="HTH_77"/>
    <property type="match status" value="1"/>
</dbReference>
<proteinExistence type="predicted"/>
<dbReference type="GO" id="GO:0043531">
    <property type="term" value="F:ADP binding"/>
    <property type="evidence" value="ECO:0007669"/>
    <property type="project" value="InterPro"/>
</dbReference>
<sequence>MDHAASFAQALKQRRKALDLTQQELAQRVGCARVTIQRLEQATLRPSRPIVQRLADILELPADEHERFVRLARTIHAMNTPPTRTQHDDPAGMASSPSPLPVPLTPLIGRAREVAAVCEAFEGPTVRVLTLTGPGGIGKTRLALQVAADIAPGFADGAVLVDLAPIRDPTLVPMTIAAALGLPDVDGHSLLARLQTALRERQMLLVLDNFEQVATAAHVVADLLAAAAGLKVLLTSRSVVGVYGERDFPVPPLTLPDLTDIPRLDRLMQAETVRLFVERAQAAKPDFCLTRNNAQAVRDICHYLEGLPLSIELAAARVRLFSPRALLQRLTRGMSGRMQVLTGGPRTLPARQQTLRDTVAWSYDLLDPREQRLFRRLAVFAGGCTQEAIEVVCDVDGDLAAGALEGIQMLCDNHLLQLRESLDGEPRFSLLETIREYALERLVISGELERLQQQHAAYLVTLAEAAEPALIGPRVGLWWDRLEGEHANFRAALAWSRAAACRDTGLRLAVALGDFWARRGHLNEGRGWLSGALPQHETRASSWSSTDAYPALQAKALGLLGLFAQWQGDLDAAQRWHEESLGLFRELGDRAGSADQLSKLGMLFQLRGDYERAATLLEESLSLAHDLGDASLITWCRFFQGTLAYREGDCGRARELWEESLIRFRAEEQTWGIANVLAYLAMVTLDQGDDGWASAYLRESLILLRELGERWQTIHTLEVCARLAAGREQPSEEAQAGGLRAAQLFGAAEVLRETLRAPILAFQRQSYDRGVAALRTQLDEATFKTAWATGRAMTLEQAIAYALAGVKS</sequence>
<dbReference type="PROSITE" id="PS50005">
    <property type="entry name" value="TPR"/>
    <property type="match status" value="1"/>
</dbReference>
<dbReference type="SUPFAM" id="SSF47413">
    <property type="entry name" value="lambda repressor-like DNA-binding domains"/>
    <property type="match status" value="1"/>
</dbReference>
<dbReference type="EMBL" id="CADCTK010000388">
    <property type="protein sequence ID" value="CAA9246792.1"/>
    <property type="molecule type" value="Genomic_DNA"/>
</dbReference>
<protein>
    <recommendedName>
        <fullName evidence="2">HTH cro/C1-type domain-containing protein</fullName>
    </recommendedName>
</protein>
<name>A0A6J4IAQ2_9CHLR</name>
<dbReference type="PRINTS" id="PR00364">
    <property type="entry name" value="DISEASERSIST"/>
</dbReference>